<evidence type="ECO:0000313" key="3">
    <source>
        <dbReference type="EMBL" id="GMH23920.1"/>
    </source>
</evidence>
<dbReference type="EMBL" id="BSYO01000027">
    <property type="protein sequence ID" value="GMH23920.1"/>
    <property type="molecule type" value="Genomic_DNA"/>
</dbReference>
<evidence type="ECO:0000313" key="4">
    <source>
        <dbReference type="Proteomes" id="UP001279734"/>
    </source>
</evidence>
<evidence type="ECO:0000256" key="1">
    <source>
        <dbReference type="SAM" id="Coils"/>
    </source>
</evidence>
<dbReference type="Proteomes" id="UP001279734">
    <property type="component" value="Unassembled WGS sequence"/>
</dbReference>
<protein>
    <submittedName>
        <fullName evidence="3">Uncharacterized protein</fullName>
    </submittedName>
</protein>
<organism evidence="3 4">
    <name type="scientific">Nepenthes gracilis</name>
    <name type="common">Slender pitcher plant</name>
    <dbReference type="NCBI Taxonomy" id="150966"/>
    <lineage>
        <taxon>Eukaryota</taxon>
        <taxon>Viridiplantae</taxon>
        <taxon>Streptophyta</taxon>
        <taxon>Embryophyta</taxon>
        <taxon>Tracheophyta</taxon>
        <taxon>Spermatophyta</taxon>
        <taxon>Magnoliopsida</taxon>
        <taxon>eudicotyledons</taxon>
        <taxon>Gunneridae</taxon>
        <taxon>Pentapetalae</taxon>
        <taxon>Caryophyllales</taxon>
        <taxon>Nepenthaceae</taxon>
        <taxon>Nepenthes</taxon>
    </lineage>
</organism>
<comment type="caution">
    <text evidence="3">The sequence shown here is derived from an EMBL/GenBank/DDBJ whole genome shotgun (WGS) entry which is preliminary data.</text>
</comment>
<evidence type="ECO:0000256" key="2">
    <source>
        <dbReference type="SAM" id="MobiDB-lite"/>
    </source>
</evidence>
<proteinExistence type="predicted"/>
<feature type="compositionally biased region" description="Basic residues" evidence="2">
    <location>
        <begin position="283"/>
        <end position="292"/>
    </location>
</feature>
<keyword evidence="4" id="KW-1185">Reference proteome</keyword>
<feature type="region of interest" description="Disordered" evidence="2">
    <location>
        <begin position="1"/>
        <end position="24"/>
    </location>
</feature>
<keyword evidence="1" id="KW-0175">Coiled coil</keyword>
<name>A0AAD3T6M2_NEPGR</name>
<reference evidence="3" key="1">
    <citation type="submission" date="2023-05" db="EMBL/GenBank/DDBJ databases">
        <title>Nepenthes gracilis genome sequencing.</title>
        <authorList>
            <person name="Fukushima K."/>
        </authorList>
    </citation>
    <scope>NUCLEOTIDE SEQUENCE</scope>
    <source>
        <strain evidence="3">SING2019-196</strain>
    </source>
</reference>
<sequence>MASDSETPEFIPIPIREEKDNDLTREQLDRSAQELHKNEETTVEAGFKPGFIVVEGSNAHLPAGKESSPYKGNDGTLDSECFFKSPSIGKVQCEDTPRLPETEHSIEAELSNQAEIAIAENRNQQQNYNLDAEEEMNQEITEQQNLRAGEETLEQVIPEQEVEIFPNEQVPKCLNAQEDADLGTYKEVVDSREDQTMDASVSALVKTTNSMTMEVGPAANSYNREGHKASTLDSNQIFRVETTEEHDAQEITVGEEAKTKKIKEKVSHLMAQEMSRSQQQKPGTHRIMRKES</sequence>
<dbReference type="AlphaFoldDB" id="A0AAD3T6M2"/>
<feature type="coiled-coil region" evidence="1">
    <location>
        <begin position="107"/>
        <end position="143"/>
    </location>
</feature>
<feature type="region of interest" description="Disordered" evidence="2">
    <location>
        <begin position="270"/>
        <end position="292"/>
    </location>
</feature>
<feature type="compositionally biased region" description="Basic and acidic residues" evidence="2">
    <location>
        <begin position="15"/>
        <end position="24"/>
    </location>
</feature>
<gene>
    <name evidence="3" type="ORF">Nepgr_025763</name>
</gene>
<accession>A0AAD3T6M2</accession>